<keyword evidence="1" id="KW-0677">Repeat</keyword>
<dbReference type="GO" id="GO:0030544">
    <property type="term" value="F:Hsp70 protein binding"/>
    <property type="evidence" value="ECO:0007669"/>
    <property type="project" value="TreeGrafter"/>
</dbReference>
<evidence type="ECO:0000313" key="6">
    <source>
        <dbReference type="EMBL" id="CAE7942666.1"/>
    </source>
</evidence>
<dbReference type="SMART" id="SM00028">
    <property type="entry name" value="TPR"/>
    <property type="match status" value="2"/>
</dbReference>
<dbReference type="EMBL" id="CAJNJA010097363">
    <property type="protein sequence ID" value="CAE7942666.1"/>
    <property type="molecule type" value="Genomic_DNA"/>
</dbReference>
<dbReference type="Proteomes" id="UP000601435">
    <property type="component" value="Unassembled WGS sequence"/>
</dbReference>
<evidence type="ECO:0000256" key="2">
    <source>
        <dbReference type="ARBA" id="ARBA00022803"/>
    </source>
</evidence>
<protein>
    <submittedName>
        <fullName evidence="6">ST13 protein</fullName>
    </submittedName>
</protein>
<name>A0A813CEY9_9DINO</name>
<dbReference type="PANTHER" id="PTHR45883">
    <property type="entry name" value="HSC70-INTERACTING PROTEIN"/>
    <property type="match status" value="1"/>
</dbReference>
<reference evidence="6" key="1">
    <citation type="submission" date="2021-02" db="EMBL/GenBank/DDBJ databases">
        <authorList>
            <person name="Dougan E. K."/>
            <person name="Rhodes N."/>
            <person name="Thang M."/>
            <person name="Chan C."/>
        </authorList>
    </citation>
    <scope>NUCLEOTIDE SEQUENCE</scope>
</reference>
<dbReference type="SUPFAM" id="SSF48452">
    <property type="entry name" value="TPR-like"/>
    <property type="match status" value="1"/>
</dbReference>
<keyword evidence="5" id="KW-0472">Membrane</keyword>
<evidence type="ECO:0000256" key="5">
    <source>
        <dbReference type="SAM" id="Phobius"/>
    </source>
</evidence>
<keyword evidence="7" id="KW-1185">Reference proteome</keyword>
<dbReference type="PANTHER" id="PTHR45883:SF2">
    <property type="entry name" value="HSC70-INTERACTING PROTEIN"/>
    <property type="match status" value="1"/>
</dbReference>
<evidence type="ECO:0000256" key="4">
    <source>
        <dbReference type="SAM" id="MobiDB-lite"/>
    </source>
</evidence>
<proteinExistence type="predicted"/>
<feature type="transmembrane region" description="Helical" evidence="5">
    <location>
        <begin position="1244"/>
        <end position="1264"/>
    </location>
</feature>
<evidence type="ECO:0000256" key="1">
    <source>
        <dbReference type="ARBA" id="ARBA00022737"/>
    </source>
</evidence>
<feature type="compositionally biased region" description="Basic and acidic residues" evidence="4">
    <location>
        <begin position="481"/>
        <end position="492"/>
    </location>
</feature>
<comment type="caution">
    <text evidence="6">The sequence shown here is derived from an EMBL/GenBank/DDBJ whole genome shotgun (WGS) entry which is preliminary data.</text>
</comment>
<evidence type="ECO:0000256" key="3">
    <source>
        <dbReference type="SAM" id="Coils"/>
    </source>
</evidence>
<dbReference type="Gene3D" id="1.25.40.10">
    <property type="entry name" value="Tetratricopeptide repeat domain"/>
    <property type="match status" value="1"/>
</dbReference>
<gene>
    <name evidence="6" type="primary">ST13</name>
    <name evidence="6" type="ORF">SNEC2469_LOCUS34751</name>
</gene>
<feature type="region of interest" description="Disordered" evidence="4">
    <location>
        <begin position="1510"/>
        <end position="1535"/>
    </location>
</feature>
<feature type="region of interest" description="Disordered" evidence="4">
    <location>
        <begin position="481"/>
        <end position="500"/>
    </location>
</feature>
<dbReference type="InterPro" id="IPR011990">
    <property type="entry name" value="TPR-like_helical_dom_sf"/>
</dbReference>
<keyword evidence="3" id="KW-0175">Coiled coil</keyword>
<feature type="compositionally biased region" description="Basic and acidic residues" evidence="4">
    <location>
        <begin position="1516"/>
        <end position="1532"/>
    </location>
</feature>
<dbReference type="OrthoDB" id="410414at2759"/>
<accession>A0A813CEY9</accession>
<organism evidence="6 7">
    <name type="scientific">Symbiodinium necroappetens</name>
    <dbReference type="NCBI Taxonomy" id="1628268"/>
    <lineage>
        <taxon>Eukaryota</taxon>
        <taxon>Sar</taxon>
        <taxon>Alveolata</taxon>
        <taxon>Dinophyceae</taxon>
        <taxon>Suessiales</taxon>
        <taxon>Symbiodiniaceae</taxon>
        <taxon>Symbiodinium</taxon>
    </lineage>
</organism>
<feature type="coiled-coil region" evidence="3">
    <location>
        <begin position="1637"/>
        <end position="1664"/>
    </location>
</feature>
<feature type="region of interest" description="Disordered" evidence="4">
    <location>
        <begin position="900"/>
        <end position="921"/>
    </location>
</feature>
<evidence type="ECO:0000313" key="7">
    <source>
        <dbReference type="Proteomes" id="UP000601435"/>
    </source>
</evidence>
<keyword evidence="2" id="KW-0802">TPR repeat</keyword>
<sequence length="1732" mass="190034">MGALAFVSVADFPNSTVRADFADGASPQCAFVLRTAGAGCQVLDRCEITLQNLASSQVMGHCDGEANPHSLVSTALKFDRSVVDCRLFVEKAPGPKSRKPLREAVPSTQQSIDAVSREASTWLVDGVDLKPVALALSRSFKPLRSLPRCWELVALALPIYYKSVARGRRRAAPGHFLTSPPYTLVEHQDRALRAVADMAAATSASSPGCLVLVDGIPFFLSDAEIAKLDAKSKARQQKARSDTVVVYRSSDGSDVPLVLIDGEYFAAAGIGGGHSLLTTAPSGIVALLCRLPRSLVKDKKQEIWAGRPRYRRCAAYVVTIDVGSVRNRGLKLEQAVSCKMVSSECQCGPLLPLSITSRIQRVQLQLEPKIFNVFGLAEVAVCLVMMDHSIIGQDGWRMLGYTLVTVRQRRGAEALLASAARLVIELGSWEEQLPVAHASSARELVHEAKDDVMRLITGELSKPGFSDHELSFFKGELRKLSGSKEEQPREGMEASEAAIPLTSLATAETAEAPGIAELRRQLSERVEASSPTPGDLDSLQRIVRDMAVDGFTAWKVLETSPSFWLSPRRKEHVEVLEGLRSESVFQVEEIDSDIEFVSQPTFTVDMRDELKDEELSEVCATNSSNLQPGSGSEEHLSCPPQMLHPHVPKTEEPHRLPAAATAAAAIGSPPPWSWDVYSGLLQDDSSVSLLADNIADALIEQAGGGGGVLAREEGKMLETMKPPKVKLQLDKTLGTSQLLSRQGRPMNRLRCPPRSIKLPWVSFWGVRGCERSWPAALSQLPDAYFLELGVSQRSRFRDSVDGAVDGLWLFHCRAAAGEKGSHLRLQSTCLVQDGRQALEAWLAALAVTGQVCTEEESQCCPEEESGVSSASRRDPDLNVYDLNISPDLSQSDFSERDVNSRLQKGASKCSTPSKRSENRFDPARARKLAKAAMTLRESPLESEIPNIGVGGGALENLAENLADILPMRRSTLSSRHDTVIPTQAGRKTVQVLPNSVSGAWRRQAKVLAAQMREEMAEEVKMAKNNMSFRGGLWWLRQLVGLRTLTKPRQAKYISLIAASLTLAASSFSFYWESYEVFLARNLLDASVVASAVIGLLIHHFCSKLSENCLSAGEQDGLLQAHSVAFGYTQPWLVISRDHGNHLLLLWICSVISRVTTKIYETRSVESYLRVQTVATGVVAYILASGIICALCMRVGHICSAMRTSLIQYMQELCAENVSFDGMAQEWNTIQIFVRTLCDGCSYSLALQVGMIPVMAASTIFRILWSDSNVVDMLFSLLPFLATSLMPFHALVTAASTTQQCEQSPQVANSMLVSEWDNSMSQDLLAFMSRCDIGFFINDLRVTPAAVMKSTYVLVGVLVTIEVKPDDLDDTERLPKESEAWPQLFPPANTSAQVRHDAEKAAAVAMQAGDFTGAINVYTEAMRSGGSNPQMLCTRSALLLKMKRPCAAIRDCTAALKINNHMVKAYRLRGMAHRRLGHWKKAYRDLTEAQHLKFDPDTSDMHKMVAGKLGVTLTGPKTREDSPKKRSKARESPPPRMFFPDPIIPEIHFPAPVAAPDPPLEKGQAVLLIGLQRAPQLNGRRGVVEREDPRPASKGRWEVEIRMDGGALEVKSIKRENIQTLNKVDREACKAWAKAEKMHKEARDRREQQEEIQKYKNVVEALYSAHSRRDLLRTLGPEQALSVLDRCEGPSVTNVSGFVITQAKLLLGQDSDSDGDGESQAKKASNCLLCTLR</sequence>
<dbReference type="InterPro" id="IPR019734">
    <property type="entry name" value="TPR_rpt"/>
</dbReference>
<keyword evidence="5" id="KW-1133">Transmembrane helix</keyword>
<keyword evidence="5" id="KW-0812">Transmembrane</keyword>